<keyword evidence="6" id="KW-0406">Ion transport</keyword>
<dbReference type="GO" id="GO:0008381">
    <property type="term" value="F:mechanosensitive monoatomic ion channel activity"/>
    <property type="evidence" value="ECO:0007669"/>
    <property type="project" value="TreeGrafter"/>
</dbReference>
<dbReference type="GO" id="GO:0050982">
    <property type="term" value="P:detection of mechanical stimulus"/>
    <property type="evidence" value="ECO:0007669"/>
    <property type="project" value="UniProtKB-ARBA"/>
</dbReference>
<proteinExistence type="inferred from homology"/>
<feature type="transmembrane region" description="Helical" evidence="10">
    <location>
        <begin position="231"/>
        <end position="251"/>
    </location>
</feature>
<feature type="region of interest" description="Disordered" evidence="9">
    <location>
        <begin position="1062"/>
        <end position="1093"/>
    </location>
</feature>
<comment type="subcellular location">
    <subcellularLocation>
        <location evidence="1">Membrane</location>
        <topology evidence="1">Multi-pass membrane protein</topology>
    </subcellularLocation>
</comment>
<feature type="transmembrane region" description="Helical" evidence="10">
    <location>
        <begin position="932"/>
        <end position="949"/>
    </location>
</feature>
<dbReference type="PANTHER" id="PTHR31618">
    <property type="entry name" value="MECHANOSENSITIVE ION CHANNEL PROTEIN 5"/>
    <property type="match status" value="1"/>
</dbReference>
<evidence type="ECO:0000256" key="4">
    <source>
        <dbReference type="ARBA" id="ARBA00022692"/>
    </source>
</evidence>
<evidence type="ECO:0000256" key="6">
    <source>
        <dbReference type="ARBA" id="ARBA00023065"/>
    </source>
</evidence>
<comment type="caution">
    <text evidence="12">The sequence shown here is derived from an EMBL/GenBank/DDBJ whole genome shotgun (WGS) entry which is preliminary data.</text>
</comment>
<feature type="transmembrane region" description="Helical" evidence="10">
    <location>
        <begin position="1234"/>
        <end position="1260"/>
    </location>
</feature>
<keyword evidence="8" id="KW-0407">Ion channel</keyword>
<keyword evidence="13" id="KW-1185">Reference proteome</keyword>
<feature type="region of interest" description="Disordered" evidence="9">
    <location>
        <begin position="713"/>
        <end position="831"/>
    </location>
</feature>
<dbReference type="Proteomes" id="UP000315295">
    <property type="component" value="Unassembled WGS sequence"/>
</dbReference>
<dbReference type="Gene3D" id="2.30.30.60">
    <property type="match status" value="2"/>
</dbReference>
<feature type="transmembrane region" description="Helical" evidence="10">
    <location>
        <begin position="525"/>
        <end position="551"/>
    </location>
</feature>
<dbReference type="InterPro" id="IPR006685">
    <property type="entry name" value="MscS_channel_2nd"/>
</dbReference>
<feature type="transmembrane region" description="Helical" evidence="10">
    <location>
        <begin position="851"/>
        <end position="870"/>
    </location>
</feature>
<evidence type="ECO:0000259" key="11">
    <source>
        <dbReference type="Pfam" id="PF00924"/>
    </source>
</evidence>
<dbReference type="FunFam" id="2.30.30.60:FF:000003">
    <property type="entry name" value="Predicted mechanosensitive ion channel"/>
    <property type="match status" value="2"/>
</dbReference>
<protein>
    <recommendedName>
        <fullName evidence="11">Mechanosensitive ion channel MscS domain-containing protein</fullName>
    </recommendedName>
</protein>
<keyword evidence="3" id="KW-0813">Transport</keyword>
<feature type="compositionally biased region" description="Basic and acidic residues" evidence="9">
    <location>
        <begin position="806"/>
        <end position="825"/>
    </location>
</feature>
<gene>
    <name evidence="12" type="ORF">C1H46_006849</name>
</gene>
<dbReference type="STRING" id="106549.A0A540N940"/>
<dbReference type="PANTHER" id="PTHR31618:SF8">
    <property type="entry name" value="MECHANOSENSITIVE ION CHANNEL PROTEIN"/>
    <property type="match status" value="1"/>
</dbReference>
<evidence type="ECO:0000256" key="9">
    <source>
        <dbReference type="SAM" id="MobiDB-lite"/>
    </source>
</evidence>
<evidence type="ECO:0000256" key="5">
    <source>
        <dbReference type="ARBA" id="ARBA00022989"/>
    </source>
</evidence>
<evidence type="ECO:0000256" key="1">
    <source>
        <dbReference type="ARBA" id="ARBA00004141"/>
    </source>
</evidence>
<evidence type="ECO:0000256" key="2">
    <source>
        <dbReference type="ARBA" id="ARBA00008017"/>
    </source>
</evidence>
<accession>A0A540N940</accession>
<keyword evidence="7 10" id="KW-0472">Membrane</keyword>
<feature type="region of interest" description="Disordered" evidence="9">
    <location>
        <begin position="1"/>
        <end position="86"/>
    </location>
</feature>
<dbReference type="InterPro" id="IPR016688">
    <property type="entry name" value="MscS-like_plants/fungi"/>
</dbReference>
<dbReference type="SUPFAM" id="SSF50182">
    <property type="entry name" value="Sm-like ribonucleoproteins"/>
    <property type="match status" value="2"/>
</dbReference>
<evidence type="ECO:0000256" key="10">
    <source>
        <dbReference type="SAM" id="Phobius"/>
    </source>
</evidence>
<feature type="transmembrane region" description="Helical" evidence="10">
    <location>
        <begin position="557"/>
        <end position="580"/>
    </location>
</feature>
<reference evidence="12 13" key="1">
    <citation type="journal article" date="2019" name="G3 (Bethesda)">
        <title>Sequencing of a Wild Apple (Malus baccata) Genome Unravels the Differences Between Cultivated and Wild Apple Species Regarding Disease Resistance and Cold Tolerance.</title>
        <authorList>
            <person name="Chen X."/>
        </authorList>
    </citation>
    <scope>NUCLEOTIDE SEQUENCE [LARGE SCALE GENOMIC DNA]</scope>
    <source>
        <strain evidence="13">cv. Shandingzi</strain>
        <tissue evidence="12">Leaves</tissue>
    </source>
</reference>
<feature type="transmembrane region" description="Helical" evidence="10">
    <location>
        <begin position="890"/>
        <end position="911"/>
    </location>
</feature>
<keyword evidence="5 10" id="KW-1133">Transmembrane helix</keyword>
<sequence>MATREGQVLVNIDGGDASSSKETETAPNIDGEAAPRSPIIHCSSDNPTESVRRGSKDLPGAPEIVRCSPNASPRSSWKPPVSKTKSRLLDPLPEEACLKSDRAVRSGRTPRRDDDASVFDDDDLEDIPDEYKKIKFDALTLVQWKRTLWNLPLWKWEILVLALVCGRLVSGWGIRVIVFLVERNFLLRKRVLYFVYGIRRSVQNCLWLGLVLLVWSLIFDNKMEEKTKHRILPYVTKILVCFLVGTLIWLLKTILVKVLALYFHVNAFFDRIQEALFNQYVFETLSGPPMFERQHTREEEKAASSRIREFQKAGAAMPRGPPLFERQLSLEEEKAAAAEIQEFQKVRAAVPRELRATHLRMARSERVVGSGHQNSPRVGKSPAVSRPASGKQDEGIPVDHLHKLNQKNVSACNMRKMVNIIRHGALTTLDEQILNSESQAKDAARKIFFRVAKLGSLYIDLEDLMQFMDKDEALKTFRLFGAASEGDKISKTALKNWVVNAFKDRRGLAFSLNDAKTAVDELHNILNVLVAIVILIIWLIILEVHVTHFLLLMGSQLLLVAFIFGDTCKTIFEAIIFLFVMHPFDVGDRCEVDGVQMVVEEMNILTTVFLKFDNQKIIYPNSVLATKAIANYRRSPDMGDAIDFCVHISTPLERVVTMKGRIQRNQTPCMIIICLTCYTGDEENLELQLPQQQQQQEEEEDYQMAAREGQVLPKIDGGDASSSKETETAPNVEGEAAPRSPIIHGSPENLTEPVRRRSRDLPGASSSPAGAPEIVRCSPNASPRSSWKPPVSKTKSRLFDPPPEEPCLKSDRAVDSGRTPRRDDDASAFDDDDLEDIPDEYKKIKFDALTLVQWVSLVIVIAALVCNLWIPVIKKKTLWNLPLWKWEILVLALICGRLVSGWGIRVIVFLVERNFLLRKRVLYFVYGLRRSVQNCLWLGLVLLVWRLIFDKKVQEKTKHRILPYVTKILVCFLFMTLIWLLKTILVKVLALYFHVNAFFDRIQEALFTQYVFETLSGPPMFERQHTREEEKAAAAEIREFQKAGVVMPRDLRATLFPRTRSGRVVGSGSHNSPRVGKSPAVSRPMSESQDEEIPVDHLQKLNQKNVSAWSMRRMVNIIRHGSLTTLDEQILNSNVGDESSLKITTECQAKEAARKIFMRVAKPGFPHICLEDLMRFMNKDEALKTLHLFGAASEHDKIGKTALKNWVVNAFKERRALALSLTDTKTAVDELHKIINVLVSIVIVIIWLIILGVHVSHYLLLISSQLLLLAFIFGNTCKMVFEAIIFLFVRHPFDVGDRCEVDGVQMVVEEMNILTTVFLKYDNQKIIYPNSVLATKGIANYHRSPDTVEFIDFCVHIATPMEKVATMKERLKKYMKSRKDHWHDDPLLVTRDVLDLNRLMISVWPTHKMNYQDIEERWRRRSLLVEEMIKVFRELDIEYRLLPIDINVRAMPSLTSDRRPSTWTTSAPKPAS</sequence>
<dbReference type="GO" id="GO:0006820">
    <property type="term" value="P:monoatomic anion transport"/>
    <property type="evidence" value="ECO:0007669"/>
    <property type="project" value="TreeGrafter"/>
</dbReference>
<dbReference type="InterPro" id="IPR010920">
    <property type="entry name" value="LSM_dom_sf"/>
</dbReference>
<dbReference type="EMBL" id="VIEB01000084">
    <property type="protein sequence ID" value="TQE07529.1"/>
    <property type="molecule type" value="Genomic_DNA"/>
</dbReference>
<feature type="domain" description="Mechanosensitive ion channel MscS" evidence="11">
    <location>
        <begin position="1285"/>
        <end position="1343"/>
    </location>
</feature>
<comment type="similarity">
    <text evidence="2">Belongs to the MscS (TC 1.A.23) family.</text>
</comment>
<feature type="transmembrane region" description="Helical" evidence="10">
    <location>
        <begin position="961"/>
        <end position="981"/>
    </location>
</feature>
<feature type="transmembrane region" description="Helical" evidence="10">
    <location>
        <begin position="1266"/>
        <end position="1289"/>
    </location>
</feature>
<evidence type="ECO:0000256" key="3">
    <source>
        <dbReference type="ARBA" id="ARBA00022448"/>
    </source>
</evidence>
<feature type="region of interest" description="Disordered" evidence="9">
    <location>
        <begin position="365"/>
        <end position="396"/>
    </location>
</feature>
<dbReference type="InterPro" id="IPR023408">
    <property type="entry name" value="MscS_beta-dom_sf"/>
</dbReference>
<feature type="transmembrane region" description="Helical" evidence="10">
    <location>
        <begin position="158"/>
        <end position="181"/>
    </location>
</feature>
<evidence type="ECO:0000256" key="7">
    <source>
        <dbReference type="ARBA" id="ARBA00023136"/>
    </source>
</evidence>
<organism evidence="12 13">
    <name type="scientific">Malus baccata</name>
    <name type="common">Siberian crab apple</name>
    <name type="synonym">Pyrus baccata</name>
    <dbReference type="NCBI Taxonomy" id="106549"/>
    <lineage>
        <taxon>Eukaryota</taxon>
        <taxon>Viridiplantae</taxon>
        <taxon>Streptophyta</taxon>
        <taxon>Embryophyta</taxon>
        <taxon>Tracheophyta</taxon>
        <taxon>Spermatophyta</taxon>
        <taxon>Magnoliopsida</taxon>
        <taxon>eudicotyledons</taxon>
        <taxon>Gunneridae</taxon>
        <taxon>Pentapetalae</taxon>
        <taxon>rosids</taxon>
        <taxon>fabids</taxon>
        <taxon>Rosales</taxon>
        <taxon>Rosaceae</taxon>
        <taxon>Amygdaloideae</taxon>
        <taxon>Maleae</taxon>
        <taxon>Malus</taxon>
    </lineage>
</organism>
<evidence type="ECO:0000313" key="12">
    <source>
        <dbReference type="EMBL" id="TQE07529.1"/>
    </source>
</evidence>
<name>A0A540N940_MALBA</name>
<evidence type="ECO:0000313" key="13">
    <source>
        <dbReference type="Proteomes" id="UP000315295"/>
    </source>
</evidence>
<keyword evidence="4 10" id="KW-0812">Transmembrane</keyword>
<dbReference type="Pfam" id="PF00924">
    <property type="entry name" value="MS_channel_2nd"/>
    <property type="match status" value="2"/>
</dbReference>
<dbReference type="GO" id="GO:0005886">
    <property type="term" value="C:plasma membrane"/>
    <property type="evidence" value="ECO:0007669"/>
    <property type="project" value="UniProtKB-ARBA"/>
</dbReference>
<feature type="transmembrane region" description="Helical" evidence="10">
    <location>
        <begin position="202"/>
        <end position="219"/>
    </location>
</feature>
<feature type="domain" description="Mechanosensitive ion channel MscS" evidence="11">
    <location>
        <begin position="576"/>
        <end position="634"/>
    </location>
</feature>
<evidence type="ECO:0000256" key="8">
    <source>
        <dbReference type="ARBA" id="ARBA00023303"/>
    </source>
</evidence>